<dbReference type="PANTHER" id="PTHR31302:SF31">
    <property type="entry name" value="PHOSPHODIESTERASE YAEI"/>
    <property type="match status" value="1"/>
</dbReference>
<dbReference type="GO" id="GO:0009245">
    <property type="term" value="P:lipid A biosynthetic process"/>
    <property type="evidence" value="ECO:0007669"/>
    <property type="project" value="TreeGrafter"/>
</dbReference>
<protein>
    <submittedName>
        <fullName evidence="7">Calcineurin-like phosphoesterase</fullName>
    </submittedName>
</protein>
<evidence type="ECO:0000313" key="6">
    <source>
        <dbReference type="EMBL" id="VFJ65378.1"/>
    </source>
</evidence>
<reference evidence="7" key="1">
    <citation type="submission" date="2019-02" db="EMBL/GenBank/DDBJ databases">
        <authorList>
            <person name="Gruber-Vodicka R. H."/>
            <person name="Seah K. B. B."/>
        </authorList>
    </citation>
    <scope>NUCLEOTIDE SEQUENCE</scope>
    <source>
        <strain evidence="7">BECK_BZ163</strain>
        <strain evidence="8">BECK_BZ164</strain>
        <strain evidence="6">BECK_BZ165</strain>
    </source>
</reference>
<keyword evidence="2" id="KW-0378">Hydrolase</keyword>
<dbReference type="GO" id="GO:0046872">
    <property type="term" value="F:metal ion binding"/>
    <property type="evidence" value="ECO:0007669"/>
    <property type="project" value="UniProtKB-KW"/>
</dbReference>
<feature type="compositionally biased region" description="Basic and acidic residues" evidence="3">
    <location>
        <begin position="379"/>
        <end position="390"/>
    </location>
</feature>
<dbReference type="GO" id="GO:0008758">
    <property type="term" value="F:UDP-2,3-diacylglucosamine hydrolase activity"/>
    <property type="evidence" value="ECO:0007669"/>
    <property type="project" value="TreeGrafter"/>
</dbReference>
<name>A0A450TF13_9GAMM</name>
<dbReference type="EMBL" id="CAADFL010000389">
    <property type="protein sequence ID" value="VFK15819.1"/>
    <property type="molecule type" value="Genomic_DNA"/>
</dbReference>
<organism evidence="7">
    <name type="scientific">Candidatus Kentrum sp. FM</name>
    <dbReference type="NCBI Taxonomy" id="2126340"/>
    <lineage>
        <taxon>Bacteria</taxon>
        <taxon>Pseudomonadati</taxon>
        <taxon>Pseudomonadota</taxon>
        <taxon>Gammaproteobacteria</taxon>
        <taxon>Candidatus Kentrum</taxon>
    </lineage>
</organism>
<sequence>MPSTITWLHLSDLHLCGPKTGWETDRVLNLLREDLQRMAANHGLAPDLVLVTGDLAFGQLGEGDLSIQSQFEDAALFLEEVRAAFRAPIPAERVFLVPGNHDVDRRRIRESQTDWLDNLANKPDPAKAVDEMLRDATGEWPGLMERLETYRQFLQQHYPHLLPDEDAEKRLCYAHTLDIHGHRLGIAGLNSAWSCGRGKDKGPEQGRLWLGGGWQLSTLGGQLQNAGAEIELALAHHPLDWLMAKEKLALNPRLENDFHFFLHGHEHQGWVDKKPRHIRLAAGACYGKTPAESGYSLVRLDPDAGTGQVWLRRLDETGLGWIPRAVPGHTDNHGLWPLSLEWLAPKQQAAGTATPAARVDKAVRPHPPDFRPDSISPDNRPRQPEADEPHSGGCAPEALVHPTGSPPPATPMDTPAPGSPEARGVYGRGRAIEKLAGQLGKKPILLVHGIAGIGKSLLIREVCRDLTLPSPSGASPLSLQYVPITVTAHTDATELFGNLAPSLGCHDQDPAPPRDFMRRIDAEALKQYARAEPRVIHVHRAQELFGSGQFHDREMEDLLRALATALPHWRFVLESTKAFPAGLLPERLCTIKELRGLHSAAVRAYFRHPFGPQDPRGWALEPKEAEALYQRLGGENRETGAHPLGMALLASVADGLKKTPPAVVAHYPLEFYRSLEERLFNDLYRNVLAPAQQHLLRLAALYRQPIPDEHVEALQQRVGDQNAFRALLQRFLLSPDPEESHYTLHTLFAELAAKRLDSSGFDVQVDHRVVADAWLAGVGTGNWRSLRRVRAANEAAFHLLEAEEFHRLRELSESLLGWDTPFKLEAWSARLHERNDMENGRYVRELLVKLDPDNHKAHRFLGETIERLDGRGTDQALTHYRRAFELNPSFPPYLANLGRCLLQRREYGRFVALVDGLDDYNRARAVNAFVDDIYSQCLQRMGEGEAASKIRQEQIRQGTRNPALYNDEADYLGKQQRYTQALAVLDKAERAGVMDEHLWAVKAGILQAAGQGEAASQLRQGRIAAGIRNAVFYNDEALYQWQQRDDPNTALAVLEQAAAAGCANDHILAVKARLLEARGDGEAAAKLRRERIEAGSRNPAFYNDQALSLRDRGEYEAALAVLDRAKNNRCADEATHNIRRSIEQRRRA</sequence>
<dbReference type="SUPFAM" id="SSF56300">
    <property type="entry name" value="Metallo-dependent phosphatases"/>
    <property type="match status" value="1"/>
</dbReference>
<feature type="compositionally biased region" description="Basic and acidic residues" evidence="3">
    <location>
        <begin position="358"/>
        <end position="372"/>
    </location>
</feature>
<dbReference type="AlphaFoldDB" id="A0A450TF13"/>
<evidence type="ECO:0000259" key="5">
    <source>
        <dbReference type="Pfam" id="PF25201"/>
    </source>
</evidence>
<evidence type="ECO:0000313" key="8">
    <source>
        <dbReference type="EMBL" id="VFK15819.1"/>
    </source>
</evidence>
<evidence type="ECO:0000256" key="3">
    <source>
        <dbReference type="SAM" id="MobiDB-lite"/>
    </source>
</evidence>
<keyword evidence="1" id="KW-0479">Metal-binding</keyword>
<dbReference type="PANTHER" id="PTHR31302">
    <property type="entry name" value="TRANSMEMBRANE PROTEIN WITH METALLOPHOSPHOESTERASE DOMAIN-RELATED"/>
    <property type="match status" value="1"/>
</dbReference>
<dbReference type="EMBL" id="CAADEZ010000387">
    <property type="protein sequence ID" value="VFJ65650.1"/>
    <property type="molecule type" value="Genomic_DNA"/>
</dbReference>
<dbReference type="InterPro" id="IPR057575">
    <property type="entry name" value="nSTAND6_dom"/>
</dbReference>
<feature type="region of interest" description="Disordered" evidence="3">
    <location>
        <begin position="347"/>
        <end position="424"/>
    </location>
</feature>
<dbReference type="SUPFAM" id="SSF48452">
    <property type="entry name" value="TPR-like"/>
    <property type="match status" value="2"/>
</dbReference>
<evidence type="ECO:0000259" key="4">
    <source>
        <dbReference type="Pfam" id="PF00149"/>
    </source>
</evidence>
<dbReference type="Pfam" id="PF25201">
    <property type="entry name" value="nSTAND6"/>
    <property type="match status" value="1"/>
</dbReference>
<dbReference type="InterPro" id="IPR011990">
    <property type="entry name" value="TPR-like_helical_dom_sf"/>
</dbReference>
<dbReference type="Pfam" id="PF00149">
    <property type="entry name" value="Metallophos"/>
    <property type="match status" value="1"/>
</dbReference>
<dbReference type="Gene3D" id="1.25.40.10">
    <property type="entry name" value="Tetratricopeptide repeat domain"/>
    <property type="match status" value="2"/>
</dbReference>
<dbReference type="EMBL" id="CAADFA010000393">
    <property type="protein sequence ID" value="VFJ65378.1"/>
    <property type="molecule type" value="Genomic_DNA"/>
</dbReference>
<gene>
    <name evidence="7" type="ORF">BECKFM1743A_GA0114220_103872</name>
    <name evidence="8" type="ORF">BECKFM1743B_GA0114221_103892</name>
    <name evidence="6" type="ORF">BECKFM1743C_GA0114222_103932</name>
</gene>
<dbReference type="InterPro" id="IPR051158">
    <property type="entry name" value="Metallophosphoesterase_sf"/>
</dbReference>
<dbReference type="GO" id="GO:0016020">
    <property type="term" value="C:membrane"/>
    <property type="evidence" value="ECO:0007669"/>
    <property type="project" value="GOC"/>
</dbReference>
<evidence type="ECO:0000313" key="7">
    <source>
        <dbReference type="EMBL" id="VFJ65650.1"/>
    </source>
</evidence>
<feature type="domain" description="Calcineurin-like phosphoesterase" evidence="4">
    <location>
        <begin position="8"/>
        <end position="268"/>
    </location>
</feature>
<dbReference type="InterPro" id="IPR027417">
    <property type="entry name" value="P-loop_NTPase"/>
</dbReference>
<evidence type="ECO:0000256" key="2">
    <source>
        <dbReference type="ARBA" id="ARBA00022801"/>
    </source>
</evidence>
<evidence type="ECO:0000256" key="1">
    <source>
        <dbReference type="ARBA" id="ARBA00022723"/>
    </source>
</evidence>
<accession>A0A450TF13</accession>
<proteinExistence type="predicted"/>
<dbReference type="SUPFAM" id="SSF52540">
    <property type="entry name" value="P-loop containing nucleoside triphosphate hydrolases"/>
    <property type="match status" value="1"/>
</dbReference>
<dbReference type="Gene3D" id="3.60.21.10">
    <property type="match status" value="1"/>
</dbReference>
<feature type="domain" description="Novel STAND NTPase 6" evidence="5">
    <location>
        <begin position="425"/>
        <end position="578"/>
    </location>
</feature>
<dbReference type="InterPro" id="IPR004843">
    <property type="entry name" value="Calcineurin-like_PHP"/>
</dbReference>
<dbReference type="InterPro" id="IPR029052">
    <property type="entry name" value="Metallo-depent_PP-like"/>
</dbReference>